<reference evidence="7 8" key="1">
    <citation type="submission" date="2006-06" db="EMBL/GenBank/DDBJ databases">
        <authorList>
            <person name="Moran M.A."/>
            <person name="Ferriera S."/>
            <person name="Johnson J."/>
            <person name="Kravitz S."/>
            <person name="Beeson K."/>
            <person name="Sutton G."/>
            <person name="Rogers Y.-H."/>
            <person name="Friedman R."/>
            <person name="Frazier M."/>
            <person name="Venter J.C."/>
        </authorList>
    </citation>
    <scope>NUCLEOTIDE SEQUENCE [LARGE SCALE GENOMIC DNA]</scope>
    <source>
        <strain evidence="7 8">E-37</strain>
    </source>
</reference>
<dbReference type="AlphaFoldDB" id="A3KAJ5"/>
<accession>A3KAJ5</accession>
<dbReference type="InterPro" id="IPR000192">
    <property type="entry name" value="Aminotrans_V_dom"/>
</dbReference>
<dbReference type="InterPro" id="IPR015421">
    <property type="entry name" value="PyrdxlP-dep_Trfase_major"/>
</dbReference>
<name>A3KAJ5_SAGS3</name>
<protein>
    <submittedName>
        <fullName evidence="7">Serine--glyoxylate transaminase, putative</fullName>
    </submittedName>
</protein>
<dbReference type="GO" id="GO:0004760">
    <property type="term" value="F:L-serine-pyruvate transaminase activity"/>
    <property type="evidence" value="ECO:0007669"/>
    <property type="project" value="TreeGrafter"/>
</dbReference>
<organism evidence="7 8">
    <name type="scientific">Sagittula stellata (strain ATCC 700073 / DSM 11524 / E-37)</name>
    <dbReference type="NCBI Taxonomy" id="388399"/>
    <lineage>
        <taxon>Bacteria</taxon>
        <taxon>Pseudomonadati</taxon>
        <taxon>Pseudomonadota</taxon>
        <taxon>Alphaproteobacteria</taxon>
        <taxon>Rhodobacterales</taxon>
        <taxon>Roseobacteraceae</taxon>
        <taxon>Sagittula</taxon>
    </lineage>
</organism>
<comment type="similarity">
    <text evidence="2">Belongs to the class-V pyridoxal-phosphate-dependent aminotransferase family.</text>
</comment>
<evidence type="ECO:0000256" key="3">
    <source>
        <dbReference type="ARBA" id="ARBA00022898"/>
    </source>
</evidence>
<dbReference type="SUPFAM" id="SSF53383">
    <property type="entry name" value="PLP-dependent transferases"/>
    <property type="match status" value="1"/>
</dbReference>
<dbReference type="Pfam" id="PF00266">
    <property type="entry name" value="Aminotran_5"/>
    <property type="match status" value="1"/>
</dbReference>
<proteinExistence type="inferred from homology"/>
<dbReference type="Gene3D" id="3.40.640.10">
    <property type="entry name" value="Type I PLP-dependent aspartate aminotransferase-like (Major domain)"/>
    <property type="match status" value="1"/>
</dbReference>
<feature type="binding site" evidence="4">
    <location>
        <position position="336"/>
    </location>
    <ligand>
        <name>substrate</name>
    </ligand>
</feature>
<dbReference type="Proteomes" id="UP000005713">
    <property type="component" value="Unassembled WGS sequence"/>
</dbReference>
<dbReference type="InterPro" id="IPR015424">
    <property type="entry name" value="PyrdxlP-dep_Trfase"/>
</dbReference>
<evidence type="ECO:0000256" key="2">
    <source>
        <dbReference type="ARBA" id="ARBA00009236"/>
    </source>
</evidence>
<evidence type="ECO:0000256" key="5">
    <source>
        <dbReference type="PIRSR" id="PIRSR000524-50"/>
    </source>
</evidence>
<dbReference type="EMBL" id="AAYA01000022">
    <property type="protein sequence ID" value="EBA05854.1"/>
    <property type="molecule type" value="Genomic_DNA"/>
</dbReference>
<dbReference type="Gene3D" id="3.90.1150.10">
    <property type="entry name" value="Aspartate Aminotransferase, domain 1"/>
    <property type="match status" value="1"/>
</dbReference>
<feature type="modified residue" description="N6-(pyridoxal phosphate)lysine" evidence="5">
    <location>
        <position position="181"/>
    </location>
</feature>
<dbReference type="eggNOG" id="COG0075">
    <property type="taxonomic scope" value="Bacteria"/>
</dbReference>
<evidence type="ECO:0000313" key="7">
    <source>
        <dbReference type="EMBL" id="EBA05854.1"/>
    </source>
</evidence>
<comment type="caution">
    <text evidence="7">The sequence shown here is derived from an EMBL/GenBank/DDBJ whole genome shotgun (WGS) entry which is preliminary data.</text>
</comment>
<evidence type="ECO:0000256" key="1">
    <source>
        <dbReference type="ARBA" id="ARBA00001933"/>
    </source>
</evidence>
<dbReference type="InterPro" id="IPR024169">
    <property type="entry name" value="SP_NH2Trfase/AEP_transaminase"/>
</dbReference>
<evidence type="ECO:0000259" key="6">
    <source>
        <dbReference type="Pfam" id="PF00266"/>
    </source>
</evidence>
<dbReference type="InterPro" id="IPR015422">
    <property type="entry name" value="PyrdxlP-dep_Trfase_small"/>
</dbReference>
<dbReference type="PIRSF" id="PIRSF000524">
    <property type="entry name" value="SPT"/>
    <property type="match status" value="1"/>
</dbReference>
<dbReference type="GO" id="GO:0019265">
    <property type="term" value="P:glycine biosynthetic process, by transamination of glyoxylate"/>
    <property type="evidence" value="ECO:0007669"/>
    <property type="project" value="TreeGrafter"/>
</dbReference>
<comment type="cofactor">
    <cofactor evidence="1 5">
        <name>pyridoxal 5'-phosphate</name>
        <dbReference type="ChEBI" id="CHEBI:597326"/>
    </cofactor>
</comment>
<dbReference type="PANTHER" id="PTHR21152:SF40">
    <property type="entry name" value="ALANINE--GLYOXYLATE AMINOTRANSFERASE"/>
    <property type="match status" value="1"/>
</dbReference>
<dbReference type="PANTHER" id="PTHR21152">
    <property type="entry name" value="AMINOTRANSFERASE CLASS V"/>
    <property type="match status" value="1"/>
</dbReference>
<dbReference type="FunFam" id="3.90.1150.10:FF:000204">
    <property type="entry name" value="Hypothetical aminotransferase"/>
    <property type="match status" value="1"/>
</dbReference>
<keyword evidence="8" id="KW-1185">Reference proteome</keyword>
<keyword evidence="3 5" id="KW-0663">Pyridoxal phosphate</keyword>
<dbReference type="GO" id="GO:0008453">
    <property type="term" value="F:alanine-glyoxylate transaminase activity"/>
    <property type="evidence" value="ECO:0007669"/>
    <property type="project" value="TreeGrafter"/>
</dbReference>
<sequence length="381" mass="40686">MPDAVLQAMHRPAPDIYSGDLHGMVDSLVPDLRYVAGTTGHVAMYICNGHGAWEASLSNVVAPGETVLVPACGRFGLGWAEVAGGLGIEVDLIDHGRQRPIDPELVRAALRADKGQKIKAVLAVHTDTSSSVRSDIAALRKVLDEEGHPALLMADCVASMACDEFHMDDWGADVAITGSQKGLMVPPGMAFVFFNDKAKAVRAAMPRVTNYWDWTRRAEPEMFYQYFGGTAPTHHLYGLRAALDMIRAEGMEAIWTRHARLAGALWAAVEHWGQDGPFKLNIADPAHRSHAVTAMAIGKGNADRLRKWSSEQAGVTLGVGLGVTDPDDPTASGYFRIGHMGHVNAHMMLGTLGVIETGLKVLNIPHTPGGVAQAAEALAAG</sequence>
<evidence type="ECO:0000256" key="4">
    <source>
        <dbReference type="PIRSR" id="PIRSR000524-1"/>
    </source>
</evidence>
<evidence type="ECO:0000313" key="8">
    <source>
        <dbReference type="Proteomes" id="UP000005713"/>
    </source>
</evidence>
<feature type="domain" description="Aminotransferase class V" evidence="6">
    <location>
        <begin position="60"/>
        <end position="322"/>
    </location>
</feature>
<gene>
    <name evidence="7" type="ORF">SSE37_22562</name>
</gene>